<organism evidence="6">
    <name type="scientific">Arcella intermedia</name>
    <dbReference type="NCBI Taxonomy" id="1963864"/>
    <lineage>
        <taxon>Eukaryota</taxon>
        <taxon>Amoebozoa</taxon>
        <taxon>Tubulinea</taxon>
        <taxon>Elardia</taxon>
        <taxon>Arcellinida</taxon>
        <taxon>Sphaerothecina</taxon>
        <taxon>Arcellidae</taxon>
        <taxon>Arcella</taxon>
    </lineage>
</organism>
<dbReference type="Pfam" id="PF25391">
    <property type="entry name" value="WD40_Gbeta"/>
    <property type="match status" value="1"/>
</dbReference>
<dbReference type="InterPro" id="IPR036322">
    <property type="entry name" value="WD40_repeat_dom_sf"/>
</dbReference>
<dbReference type="Gene3D" id="2.130.10.10">
    <property type="entry name" value="YVTN repeat-like/Quinoprotein amine dehydrogenase"/>
    <property type="match status" value="1"/>
</dbReference>
<comment type="similarity">
    <text evidence="1">Belongs to the WD repeat G protein beta family.</text>
</comment>
<evidence type="ECO:0000256" key="3">
    <source>
        <dbReference type="ARBA" id="ARBA00022737"/>
    </source>
</evidence>
<dbReference type="PRINTS" id="PR00319">
    <property type="entry name" value="GPROTEINB"/>
</dbReference>
<protein>
    <submittedName>
        <fullName evidence="6">Uncharacterized protein</fullName>
    </submittedName>
</protein>
<feature type="repeat" description="WD" evidence="5">
    <location>
        <begin position="297"/>
        <end position="329"/>
    </location>
</feature>
<dbReference type="InterPro" id="IPR020472">
    <property type="entry name" value="WD40_PAC1"/>
</dbReference>
<dbReference type="PANTHER" id="PTHR19850">
    <property type="entry name" value="GUANINE NUCLEOTIDE-BINDING PROTEIN BETA G PROTEIN BETA"/>
    <property type="match status" value="1"/>
</dbReference>
<dbReference type="InterPro" id="IPR016346">
    <property type="entry name" value="G-protein_beta_1-5"/>
</dbReference>
<dbReference type="SMART" id="SM00320">
    <property type="entry name" value="WD40"/>
    <property type="match status" value="7"/>
</dbReference>
<dbReference type="PROSITE" id="PS50294">
    <property type="entry name" value="WD_REPEATS_REGION"/>
    <property type="match status" value="4"/>
</dbReference>
<evidence type="ECO:0000256" key="1">
    <source>
        <dbReference type="ARBA" id="ARBA00009768"/>
    </source>
</evidence>
<dbReference type="AlphaFoldDB" id="A0A6B2L912"/>
<feature type="repeat" description="WD" evidence="5">
    <location>
        <begin position="211"/>
        <end position="252"/>
    </location>
</feature>
<evidence type="ECO:0000256" key="2">
    <source>
        <dbReference type="ARBA" id="ARBA00022574"/>
    </source>
</evidence>
<keyword evidence="2 5" id="KW-0853">WD repeat</keyword>
<dbReference type="InterPro" id="IPR019775">
    <property type="entry name" value="WD40_repeat_CS"/>
</dbReference>
<dbReference type="PROSITE" id="PS50082">
    <property type="entry name" value="WD_REPEATS_2"/>
    <property type="match status" value="5"/>
</dbReference>
<dbReference type="EMBL" id="GIBP01004574">
    <property type="protein sequence ID" value="NDV33543.1"/>
    <property type="molecule type" value="Transcribed_RNA"/>
</dbReference>
<dbReference type="PROSITE" id="PS00678">
    <property type="entry name" value="WD_REPEATS_1"/>
    <property type="match status" value="3"/>
</dbReference>
<evidence type="ECO:0000313" key="6">
    <source>
        <dbReference type="EMBL" id="NDV33543.1"/>
    </source>
</evidence>
<dbReference type="InterPro" id="IPR001680">
    <property type="entry name" value="WD40_rpt"/>
</dbReference>
<dbReference type="CDD" id="cd00200">
    <property type="entry name" value="WD40"/>
    <property type="match status" value="1"/>
</dbReference>
<keyword evidence="3" id="KW-0677">Repeat</keyword>
<dbReference type="SUPFAM" id="SSF50978">
    <property type="entry name" value="WD40 repeat-like"/>
    <property type="match status" value="1"/>
</dbReference>
<dbReference type="InterPro" id="IPR001632">
    <property type="entry name" value="WD40_G-protein_beta-like"/>
</dbReference>
<feature type="repeat" description="WD" evidence="5">
    <location>
        <begin position="169"/>
        <end position="210"/>
    </location>
</feature>
<accession>A0A6B2L912</accession>
<sequence length="329" mass="36348">MKGQIKESYDAKTDVTTKDFLAKTGKTFDKPQQLRQRRTLKGHLAKIYSMHWSGDSVHLVSASQDGRLLVWDALTTNKTHAIPLRSSWVMTCAYSPGEGGRFVASGGLDNNCSIYNLQLDEGKACRELNGHGAFISCCRFLDDASILTSSGDHSCILWNIEKGVPEHKFEEHDGDVMGVSISPDKNNFVSCAIDKMAFLWDLRTPKYVTKFTGHNGDVNSIAYMRNGRAFATASDDYSAILFDIRAGQRIQTFGNAEITVGVTSVDFSISGRYLFAGYDDYTCIVWDSLTGEKLHQLSGHENRLSTLGVNVDGTALCTGGWDNLLRVWA</sequence>
<name>A0A6B2L912_9EUKA</name>
<proteinExistence type="inferred from homology"/>
<feature type="repeat" description="WD" evidence="5">
    <location>
        <begin position="262"/>
        <end position="296"/>
    </location>
</feature>
<evidence type="ECO:0000256" key="5">
    <source>
        <dbReference type="PROSITE-ProRule" id="PRU00221"/>
    </source>
</evidence>
<reference evidence="6" key="1">
    <citation type="journal article" date="2020" name="J. Eukaryot. Microbiol.">
        <title>De novo Sequencing, Assembly and Annotation of the Transcriptome for the Free-Living Testate Amoeba Arcella intermedia.</title>
        <authorList>
            <person name="Ribeiro G.M."/>
            <person name="Porfirio-Sousa A.L."/>
            <person name="Maurer-Alcala X.X."/>
            <person name="Katz L.A."/>
            <person name="Lahr D.J.G."/>
        </authorList>
    </citation>
    <scope>NUCLEOTIDE SEQUENCE</scope>
</reference>
<keyword evidence="4" id="KW-0807">Transducer</keyword>
<feature type="repeat" description="WD" evidence="5">
    <location>
        <begin position="40"/>
        <end position="81"/>
    </location>
</feature>
<dbReference type="PRINTS" id="PR00320">
    <property type="entry name" value="GPROTEINBRPT"/>
</dbReference>
<evidence type="ECO:0000256" key="4">
    <source>
        <dbReference type="ARBA" id="ARBA00023224"/>
    </source>
</evidence>
<dbReference type="PIRSF" id="PIRSF002394">
    <property type="entry name" value="GN-bd_beta"/>
    <property type="match status" value="1"/>
</dbReference>
<dbReference type="InterPro" id="IPR015943">
    <property type="entry name" value="WD40/YVTN_repeat-like_dom_sf"/>
</dbReference>
<dbReference type="GO" id="GO:0007165">
    <property type="term" value="P:signal transduction"/>
    <property type="evidence" value="ECO:0007669"/>
    <property type="project" value="UniProtKB-KW"/>
</dbReference>